<reference evidence="4" key="1">
    <citation type="submission" date="2023-10" db="EMBL/GenBank/DDBJ databases">
        <authorList>
            <person name="Chen Y."/>
            <person name="Shah S."/>
            <person name="Dougan E. K."/>
            <person name="Thang M."/>
            <person name="Chan C."/>
        </authorList>
    </citation>
    <scope>NUCLEOTIDE SEQUENCE [LARGE SCALE GENOMIC DNA]</scope>
</reference>
<proteinExistence type="predicted"/>
<evidence type="ECO:0000256" key="2">
    <source>
        <dbReference type="PROSITE-ProRule" id="PRU00332"/>
    </source>
</evidence>
<keyword evidence="5" id="KW-1185">Reference proteome</keyword>
<evidence type="ECO:0000259" key="3">
    <source>
        <dbReference type="PROSITE" id="PS50961"/>
    </source>
</evidence>
<gene>
    <name evidence="4" type="ORF">PCOR1329_LOCUS21712</name>
</gene>
<dbReference type="InterPro" id="IPR006630">
    <property type="entry name" value="La_HTH"/>
</dbReference>
<name>A0ABN9RKX5_9DINO</name>
<dbReference type="InterPro" id="IPR036390">
    <property type="entry name" value="WH_DNA-bd_sf"/>
</dbReference>
<feature type="domain" description="HTH La-type RNA-binding" evidence="3">
    <location>
        <begin position="7"/>
        <end position="102"/>
    </location>
</feature>
<protein>
    <recommendedName>
        <fullName evidence="3">HTH La-type RNA-binding domain-containing protein</fullName>
    </recommendedName>
</protein>
<comment type="caution">
    <text evidence="4">The sequence shown here is derived from an EMBL/GenBank/DDBJ whole genome shotgun (WGS) entry which is preliminary data.</text>
</comment>
<dbReference type="InterPro" id="IPR036388">
    <property type="entry name" value="WH-like_DNA-bd_sf"/>
</dbReference>
<evidence type="ECO:0000313" key="4">
    <source>
        <dbReference type="EMBL" id="CAK0819814.1"/>
    </source>
</evidence>
<sequence length="181" mass="19622">DARAAAEELELARRPALSRQLAFYFSDANLRHDRYVREKIEEDEGGYVPIDFVLPFNRLRALGCTGAAEVAAAVEAAPAFMGIELSPCRGRLRRRASAARARVALLVLVATPPSAPSPRHVLFYHKAGRGGGGEAFPKSCSGVGFPRAPLERGRVSARAHHGWLLMALCLTIRTGACSCRR</sequence>
<feature type="non-terminal residue" evidence="4">
    <location>
        <position position="1"/>
    </location>
</feature>
<dbReference type="SUPFAM" id="SSF46785">
    <property type="entry name" value="Winged helix' DNA-binding domain"/>
    <property type="match status" value="1"/>
</dbReference>
<evidence type="ECO:0000256" key="1">
    <source>
        <dbReference type="ARBA" id="ARBA00022884"/>
    </source>
</evidence>
<dbReference type="PRINTS" id="PR00302">
    <property type="entry name" value="LUPUSLA"/>
</dbReference>
<feature type="non-terminal residue" evidence="4">
    <location>
        <position position="181"/>
    </location>
</feature>
<dbReference type="EMBL" id="CAUYUJ010007178">
    <property type="protein sequence ID" value="CAK0819814.1"/>
    <property type="molecule type" value="Genomic_DNA"/>
</dbReference>
<dbReference type="SMART" id="SM00715">
    <property type="entry name" value="LA"/>
    <property type="match status" value="1"/>
</dbReference>
<keyword evidence="1 2" id="KW-0694">RNA-binding</keyword>
<dbReference type="PROSITE" id="PS50961">
    <property type="entry name" value="HTH_LA"/>
    <property type="match status" value="1"/>
</dbReference>
<organism evidence="4 5">
    <name type="scientific">Prorocentrum cordatum</name>
    <dbReference type="NCBI Taxonomy" id="2364126"/>
    <lineage>
        <taxon>Eukaryota</taxon>
        <taxon>Sar</taxon>
        <taxon>Alveolata</taxon>
        <taxon>Dinophyceae</taxon>
        <taxon>Prorocentrales</taxon>
        <taxon>Prorocentraceae</taxon>
        <taxon>Prorocentrum</taxon>
    </lineage>
</organism>
<dbReference type="Proteomes" id="UP001189429">
    <property type="component" value="Unassembled WGS sequence"/>
</dbReference>
<dbReference type="Gene3D" id="1.10.10.10">
    <property type="entry name" value="Winged helix-like DNA-binding domain superfamily/Winged helix DNA-binding domain"/>
    <property type="match status" value="1"/>
</dbReference>
<dbReference type="Pfam" id="PF05383">
    <property type="entry name" value="La"/>
    <property type="match status" value="1"/>
</dbReference>
<evidence type="ECO:0000313" key="5">
    <source>
        <dbReference type="Proteomes" id="UP001189429"/>
    </source>
</evidence>
<dbReference type="InterPro" id="IPR002344">
    <property type="entry name" value="Lupus_La"/>
</dbReference>
<accession>A0ABN9RKX5</accession>